<dbReference type="InterPro" id="IPR008775">
    <property type="entry name" value="Phytyl_CoA_dOase-like"/>
</dbReference>
<dbReference type="EMBL" id="NZEX01000007">
    <property type="protein sequence ID" value="MAH61988.1"/>
    <property type="molecule type" value="Genomic_DNA"/>
</dbReference>
<reference evidence="2" key="1">
    <citation type="submission" date="2017-09" db="EMBL/GenBank/DDBJ databases">
        <title>The Reconstruction of 2,631 Draft Metagenome-Assembled Genomes from the Global Oceans.</title>
        <authorList>
            <person name="Tully B.J."/>
            <person name="Graham E.D."/>
            <person name="Heidelberg J.F."/>
        </authorList>
    </citation>
    <scope>NUCLEOTIDE SEQUENCE [LARGE SCALE GENOMIC DNA]</scope>
</reference>
<keyword evidence="1" id="KW-0560">Oxidoreductase</keyword>
<sequence length="311" mass="36198">MNLFLKKRYWEMIDTLNLLTTSQMAEFAAKGCLRFDGLIDNDLNQEFLDLFAEDIGSDDRYVNRAIPNCKPGTYLSKAFSQDHPLSKILAQPVVAGAMKSLMGENPIFDHHHVHMTFPNRSRVQTNHQDSTIDLRSKNFDIQMIYFPHEVNDKMGGTRYIPGTHLRTVHESQIARYQNIRGQIRVACPAGTIIFFHHGIWHGGGKNMGETPRIMYKLRVQPSGSQSLQWDTSDLTKDRIKSWQRPIFHAFGQTKEDDVPSKLMSREPWFDNTSRLEYMNRIRFWRTLLDNAEIDIDYWLTRVENEPANINH</sequence>
<keyword evidence="1" id="KW-0223">Dioxygenase</keyword>
<protein>
    <submittedName>
        <fullName evidence="1">Phytanoyl-CoA dioxygenase</fullName>
    </submittedName>
</protein>
<comment type="caution">
    <text evidence="1">The sequence shown here is derived from an EMBL/GenBank/DDBJ whole genome shotgun (WGS) entry which is preliminary data.</text>
</comment>
<dbReference type="GO" id="GO:0005506">
    <property type="term" value="F:iron ion binding"/>
    <property type="evidence" value="ECO:0007669"/>
    <property type="project" value="UniProtKB-ARBA"/>
</dbReference>
<gene>
    <name evidence="1" type="ORF">CMN54_00780</name>
</gene>
<accession>A0A2D6YFP7</accession>
<dbReference type="AlphaFoldDB" id="A0A2D6YFP7"/>
<dbReference type="Pfam" id="PF05721">
    <property type="entry name" value="PhyH"/>
    <property type="match status" value="1"/>
</dbReference>
<dbReference type="SUPFAM" id="SSF51197">
    <property type="entry name" value="Clavaminate synthase-like"/>
    <property type="match status" value="1"/>
</dbReference>
<dbReference type="Proteomes" id="UP000226525">
    <property type="component" value="Unassembled WGS sequence"/>
</dbReference>
<evidence type="ECO:0000313" key="1">
    <source>
        <dbReference type="EMBL" id="MAH61988.1"/>
    </source>
</evidence>
<organism evidence="1 2">
    <name type="scientific">SAR324 cluster bacterium</name>
    <dbReference type="NCBI Taxonomy" id="2024889"/>
    <lineage>
        <taxon>Bacteria</taxon>
        <taxon>Deltaproteobacteria</taxon>
        <taxon>SAR324 cluster</taxon>
    </lineage>
</organism>
<dbReference type="PANTHER" id="PTHR20883:SF48">
    <property type="entry name" value="ECTOINE DIOXYGENASE"/>
    <property type="match status" value="1"/>
</dbReference>
<dbReference type="GO" id="GO:0016706">
    <property type="term" value="F:2-oxoglutarate-dependent dioxygenase activity"/>
    <property type="evidence" value="ECO:0007669"/>
    <property type="project" value="UniProtKB-ARBA"/>
</dbReference>
<name>A0A2D6YFP7_9DELT</name>
<evidence type="ECO:0000313" key="2">
    <source>
        <dbReference type="Proteomes" id="UP000226525"/>
    </source>
</evidence>
<dbReference type="Gene3D" id="2.60.120.620">
    <property type="entry name" value="q2cbj1_9rhob like domain"/>
    <property type="match status" value="1"/>
</dbReference>
<dbReference type="PANTHER" id="PTHR20883">
    <property type="entry name" value="PHYTANOYL-COA DIOXYGENASE DOMAIN CONTAINING 1"/>
    <property type="match status" value="1"/>
</dbReference>
<proteinExistence type="predicted"/>